<protein>
    <submittedName>
        <fullName evidence="2">Uncharacterized protein</fullName>
    </submittedName>
</protein>
<feature type="transmembrane region" description="Helical" evidence="1">
    <location>
        <begin position="29"/>
        <end position="50"/>
    </location>
</feature>
<dbReference type="EMBL" id="BRXS01000005">
    <property type="protein sequence ID" value="GLC26739.1"/>
    <property type="molecule type" value="Genomic_DNA"/>
</dbReference>
<dbReference type="AlphaFoldDB" id="A0AA37Q5K3"/>
<evidence type="ECO:0000313" key="3">
    <source>
        <dbReference type="Proteomes" id="UP001161325"/>
    </source>
</evidence>
<evidence type="ECO:0000256" key="1">
    <source>
        <dbReference type="SAM" id="Phobius"/>
    </source>
</evidence>
<comment type="caution">
    <text evidence="2">The sequence shown here is derived from an EMBL/GenBank/DDBJ whole genome shotgun (WGS) entry which is preliminary data.</text>
</comment>
<dbReference type="Proteomes" id="UP001161325">
    <property type="component" value="Unassembled WGS sequence"/>
</dbReference>
<keyword evidence="3" id="KW-1185">Reference proteome</keyword>
<name>A0AA37Q5K3_9BACT</name>
<keyword evidence="1" id="KW-1133">Transmembrane helix</keyword>
<reference evidence="2" key="1">
    <citation type="submission" date="2022-08" db="EMBL/GenBank/DDBJ databases">
        <title>Draft genome sequencing of Roseisolibacter agri AW1220.</title>
        <authorList>
            <person name="Tobiishi Y."/>
            <person name="Tonouchi A."/>
        </authorList>
    </citation>
    <scope>NUCLEOTIDE SEQUENCE</scope>
    <source>
        <strain evidence="2">AW1220</strain>
    </source>
</reference>
<gene>
    <name evidence="2" type="ORF">rosag_32520</name>
</gene>
<evidence type="ECO:0000313" key="2">
    <source>
        <dbReference type="EMBL" id="GLC26739.1"/>
    </source>
</evidence>
<sequence>MLGKIALGMGGLCLLYLLLLMATDFNDGLGLFSLAGAFGAAVVGNLLLAVAQHLDRQDEIAQALRAIARQLHSDAVEVELEPISAPVDGPAAMRSGAAHASR</sequence>
<keyword evidence="1" id="KW-0472">Membrane</keyword>
<organism evidence="2 3">
    <name type="scientific">Roseisolibacter agri</name>
    <dbReference type="NCBI Taxonomy" id="2014610"/>
    <lineage>
        <taxon>Bacteria</taxon>
        <taxon>Pseudomonadati</taxon>
        <taxon>Gemmatimonadota</taxon>
        <taxon>Gemmatimonadia</taxon>
        <taxon>Gemmatimonadales</taxon>
        <taxon>Gemmatimonadaceae</taxon>
        <taxon>Roseisolibacter</taxon>
    </lineage>
</organism>
<accession>A0AA37Q5K3</accession>
<dbReference type="RefSeq" id="WP_284351194.1">
    <property type="nucleotide sequence ID" value="NZ_BRXS01000005.1"/>
</dbReference>
<keyword evidence="1" id="KW-0812">Transmembrane</keyword>
<proteinExistence type="predicted"/>
<feature type="transmembrane region" description="Helical" evidence="1">
    <location>
        <begin position="5"/>
        <end position="23"/>
    </location>
</feature>